<evidence type="ECO:0000256" key="3">
    <source>
        <dbReference type="ARBA" id="ARBA00022692"/>
    </source>
</evidence>
<gene>
    <name evidence="9" type="ORF">FNX44_013345</name>
</gene>
<proteinExistence type="inferred from homology"/>
<accession>A0A5P0YRE7</accession>
<comment type="caution">
    <text evidence="9">The sequence shown here is derived from an EMBL/GenBank/DDBJ whole genome shotgun (WGS) entry which is preliminary data.</text>
</comment>
<keyword evidence="10" id="KW-1185">Reference proteome</keyword>
<feature type="transmembrane region" description="Helical" evidence="7">
    <location>
        <begin position="392"/>
        <end position="413"/>
    </location>
</feature>
<dbReference type="EMBL" id="VJYK02000118">
    <property type="protein sequence ID" value="MQS02838.1"/>
    <property type="molecule type" value="Genomic_DNA"/>
</dbReference>
<dbReference type="AlphaFoldDB" id="A0A5P0YRE7"/>
<sequence length="425" mass="44846">MTTASRMSPLEASLCGTENSPMRDSRLIRGELLRTLRRHWAMPLFLVLLVGFVVVARGPVADARASATALGTGDGSLRTVSVWANTPDGRTPLTGKRIREIGRLPGVVAVTPYDSDSVEVYLADDQKRDDPRVLTLHPWTAAHPRLVSHGDSTDPERLAANEIVLADGFAGRSARQLVGREVVVLHTPIERVERSPDGGEAAHGGEPRELRLTIAAVHDDSLGSLDGPGSAYVNPKLAAELHAGSRATTVERLYATEGFDSLQVEVGSAEQVGDVQRQLREAGLYSASITSQLRALSPALSLLDTVGSVALWLVVGLALVFGLAMGTQRVRSRLPEIGLLKALGFSEGRIFRVLAGELFAVGSVAALLGVSLGALVAVVVSGAASLQPLTMALLLPLPGTALVVGALIPLSYARRLPPDSVLRHG</sequence>
<name>A0A5P0YRE7_9ACTN</name>
<feature type="domain" description="ABC3 transporter permease C-terminal" evidence="8">
    <location>
        <begin position="309"/>
        <end position="418"/>
    </location>
</feature>
<feature type="transmembrane region" description="Helical" evidence="7">
    <location>
        <begin position="299"/>
        <end position="324"/>
    </location>
</feature>
<keyword evidence="5 7" id="KW-0472">Membrane</keyword>
<keyword evidence="2" id="KW-1003">Cell membrane</keyword>
<dbReference type="InterPro" id="IPR050250">
    <property type="entry name" value="Macrolide_Exporter_MacB"/>
</dbReference>
<evidence type="ECO:0000256" key="2">
    <source>
        <dbReference type="ARBA" id="ARBA00022475"/>
    </source>
</evidence>
<dbReference type="OrthoDB" id="5138447at2"/>
<keyword evidence="3 7" id="KW-0812">Transmembrane</keyword>
<dbReference type="InterPro" id="IPR003838">
    <property type="entry name" value="ABC3_permease_C"/>
</dbReference>
<keyword evidence="4 7" id="KW-1133">Transmembrane helix</keyword>
<evidence type="ECO:0000313" key="9">
    <source>
        <dbReference type="EMBL" id="MQS02838.1"/>
    </source>
</evidence>
<dbReference type="Proteomes" id="UP000320857">
    <property type="component" value="Unassembled WGS sequence"/>
</dbReference>
<reference evidence="9 10" key="1">
    <citation type="submission" date="2019-10" db="EMBL/GenBank/DDBJ databases">
        <title>Streptomyces sp. nov., a novel actinobacterium isolated from alkaline environment.</title>
        <authorList>
            <person name="Golinska P."/>
        </authorList>
    </citation>
    <scope>NUCLEOTIDE SEQUENCE [LARGE SCALE GENOMIC DNA]</scope>
    <source>
        <strain evidence="9 10">OF1</strain>
    </source>
</reference>
<dbReference type="PANTHER" id="PTHR30572">
    <property type="entry name" value="MEMBRANE COMPONENT OF TRANSPORTER-RELATED"/>
    <property type="match status" value="1"/>
</dbReference>
<evidence type="ECO:0000313" key="10">
    <source>
        <dbReference type="Proteomes" id="UP000320857"/>
    </source>
</evidence>
<dbReference type="PANTHER" id="PTHR30572:SF4">
    <property type="entry name" value="ABC TRANSPORTER PERMEASE YTRF"/>
    <property type="match status" value="1"/>
</dbReference>
<feature type="transmembrane region" description="Helical" evidence="7">
    <location>
        <begin position="358"/>
        <end position="380"/>
    </location>
</feature>
<evidence type="ECO:0000256" key="1">
    <source>
        <dbReference type="ARBA" id="ARBA00004651"/>
    </source>
</evidence>
<organism evidence="9 10">
    <name type="scientific">Streptomyces alkaliterrae</name>
    <dbReference type="NCBI Taxonomy" id="2213162"/>
    <lineage>
        <taxon>Bacteria</taxon>
        <taxon>Bacillati</taxon>
        <taxon>Actinomycetota</taxon>
        <taxon>Actinomycetes</taxon>
        <taxon>Kitasatosporales</taxon>
        <taxon>Streptomycetaceae</taxon>
        <taxon>Streptomyces</taxon>
    </lineage>
</organism>
<evidence type="ECO:0000256" key="7">
    <source>
        <dbReference type="SAM" id="Phobius"/>
    </source>
</evidence>
<evidence type="ECO:0000256" key="5">
    <source>
        <dbReference type="ARBA" id="ARBA00023136"/>
    </source>
</evidence>
<evidence type="ECO:0000259" key="8">
    <source>
        <dbReference type="Pfam" id="PF02687"/>
    </source>
</evidence>
<dbReference type="Pfam" id="PF02687">
    <property type="entry name" value="FtsX"/>
    <property type="match status" value="1"/>
</dbReference>
<feature type="transmembrane region" description="Helical" evidence="7">
    <location>
        <begin position="40"/>
        <end position="60"/>
    </location>
</feature>
<protein>
    <submittedName>
        <fullName evidence="9">FtsX-like permease family protein</fullName>
    </submittedName>
</protein>
<evidence type="ECO:0000256" key="4">
    <source>
        <dbReference type="ARBA" id="ARBA00022989"/>
    </source>
</evidence>
<dbReference type="GO" id="GO:0022857">
    <property type="term" value="F:transmembrane transporter activity"/>
    <property type="evidence" value="ECO:0007669"/>
    <property type="project" value="TreeGrafter"/>
</dbReference>
<comment type="similarity">
    <text evidence="6">Belongs to the ABC-4 integral membrane protein family.</text>
</comment>
<dbReference type="GO" id="GO:0005886">
    <property type="term" value="C:plasma membrane"/>
    <property type="evidence" value="ECO:0007669"/>
    <property type="project" value="UniProtKB-SubCell"/>
</dbReference>
<evidence type="ECO:0000256" key="6">
    <source>
        <dbReference type="ARBA" id="ARBA00038076"/>
    </source>
</evidence>
<comment type="subcellular location">
    <subcellularLocation>
        <location evidence="1">Cell membrane</location>
        <topology evidence="1">Multi-pass membrane protein</topology>
    </subcellularLocation>
</comment>